<dbReference type="Pfam" id="PF20330">
    <property type="entry name" value="DUF6625"/>
    <property type="match status" value="1"/>
</dbReference>
<dbReference type="AlphaFoldDB" id="A0A0J8GCL2"/>
<keyword evidence="2" id="KW-1185">Reference proteome</keyword>
<sequence>MQKIVVIVPYFGPLPDNFNVFLKSCSKNENIDFLIITDNDIQVRHLNIEIRHMEFAEFKAKIQQAFDFPITLKSPYKLCDYKPTYGKVLHDWIQEYDFWGYCDVDMIFGRIDHFVTDQILQDYDQIYHHGHFTLYRNNDINNNRFMADQGLDYQKVFTSNRIYFFDEQIMPQKFDLLQAPRYAGKDFIDINPWRFRLMDVFEENSQLLKPQTTLFEWDNGRLFKWMFDKKTGKFIKTEHLYIHFQKREMLDYTNDNNHILITTKGLLPRQGDLGKRLFLELDNNRFFRDIKKQWEKQRFIFNRRIKRYLFK</sequence>
<evidence type="ECO:0000313" key="2">
    <source>
        <dbReference type="Proteomes" id="UP000052258"/>
    </source>
</evidence>
<dbReference type="Proteomes" id="UP000052258">
    <property type="component" value="Unassembled WGS sequence"/>
</dbReference>
<dbReference type="PATRIC" id="fig|1430899.3.peg.871"/>
<name>A0A0J8GCL2_9LIST</name>
<accession>A0A0J8GCL2</accession>
<dbReference type="RefSeq" id="WP_007475660.1">
    <property type="nucleotide sequence ID" value="NZ_KQ130612.1"/>
</dbReference>
<dbReference type="EMBL" id="AZHO01000009">
    <property type="protein sequence ID" value="KMT60340.1"/>
    <property type="molecule type" value="Genomic_DNA"/>
</dbReference>
<evidence type="ECO:0000313" key="1">
    <source>
        <dbReference type="EMBL" id="KMT60340.1"/>
    </source>
</evidence>
<organism evidence="1 2">
    <name type="scientific">Listeria fleischmannii 1991</name>
    <dbReference type="NCBI Taxonomy" id="1430899"/>
    <lineage>
        <taxon>Bacteria</taxon>
        <taxon>Bacillati</taxon>
        <taxon>Bacillota</taxon>
        <taxon>Bacilli</taxon>
        <taxon>Bacillales</taxon>
        <taxon>Listeriaceae</taxon>
        <taxon>Listeria</taxon>
    </lineage>
</organism>
<comment type="caution">
    <text evidence="1">The sequence shown here is derived from an EMBL/GenBank/DDBJ whole genome shotgun (WGS) entry which is preliminary data.</text>
</comment>
<protein>
    <submittedName>
        <fullName evidence="1">Uncharacterized protein</fullName>
    </submittedName>
</protein>
<gene>
    <name evidence="1" type="ORF">X560_0846</name>
</gene>
<proteinExistence type="predicted"/>
<dbReference type="InterPro" id="IPR046733">
    <property type="entry name" value="DUF6625"/>
</dbReference>
<reference evidence="1 2" key="1">
    <citation type="journal article" date="2015" name="Genome Biol. Evol.">
        <title>Comparative Genomics of Listeria Sensu Lato: Genus-Wide Differences in Evolutionary Dynamics and the Progressive Gain of Complex, Potentially Pathogenicity-Related Traits through Lateral Gene Transfer.</title>
        <authorList>
            <person name="Chiara M."/>
            <person name="Caruso M."/>
            <person name="D'Erchia A.M."/>
            <person name="Manzari C."/>
            <person name="Fraccalvieri R."/>
            <person name="Goffredo E."/>
            <person name="Latorre L."/>
            <person name="Miccolupo A."/>
            <person name="Padalino I."/>
            <person name="Santagada G."/>
            <person name="Chiocco D."/>
            <person name="Pesole G."/>
            <person name="Horner D.S."/>
            <person name="Parisi A."/>
        </authorList>
    </citation>
    <scope>NUCLEOTIDE SEQUENCE [LARGE SCALE GENOMIC DNA]</scope>
    <source>
        <strain evidence="1 2">1991</strain>
    </source>
</reference>